<dbReference type="RefSeq" id="WP_005494848.1">
    <property type="nucleotide sequence ID" value="NZ_CANUIO010000186.1"/>
</dbReference>
<evidence type="ECO:0000313" key="1">
    <source>
        <dbReference type="EMBL" id="NMU86067.1"/>
    </source>
</evidence>
<protein>
    <submittedName>
        <fullName evidence="1">Uncharacterized protein</fullName>
    </submittedName>
</protein>
<keyword evidence="4" id="KW-1185">Reference proteome</keyword>
<dbReference type="EMBL" id="LHQV01000040">
    <property type="protein sequence ID" value="OQJ94619.1"/>
    <property type="molecule type" value="Genomic_DNA"/>
</dbReference>
<reference evidence="1 6" key="3">
    <citation type="submission" date="2020-04" db="EMBL/GenBank/DDBJ databases">
        <title>Whole-genome sequencing of Vibrio spp. from China reveals different genetic environments of blaCTX-M-14 among diverse lineages.</title>
        <authorList>
            <person name="Zheng Z."/>
            <person name="Ye L."/>
            <person name="Chen S."/>
        </authorList>
    </citation>
    <scope>NUCLEOTIDE SEQUENCE [LARGE SCALE GENOMIC DNA]</scope>
    <source>
        <strain evidence="1 6">Vb0551</strain>
    </source>
</reference>
<sequence>MSQYLIEPEVPGCLGENTLANFDLHPPIIEKLHFQFDGWLGDDLLTSFPCFLVTERLATALSSSQLSGYNLEVAEISTSDVFEELYPECTLPRFSWLQVSGTIGKDDFSVTNDGLLLVSERAMVLLQRYQLENSDIVVYKS</sequence>
<accession>A0A0L7ZNG7</accession>
<dbReference type="Proteomes" id="UP000191946">
    <property type="component" value="Unassembled WGS sequence"/>
</dbReference>
<evidence type="ECO:0000313" key="4">
    <source>
        <dbReference type="Proteomes" id="UP000191946"/>
    </source>
</evidence>
<name>A0A0L7ZNG7_VIBPH</name>
<proteinExistence type="predicted"/>
<reference evidence="2 4" key="1">
    <citation type="submission" date="2015-08" db="EMBL/GenBank/DDBJ databases">
        <title>Draft Genome Sequences of Vibrio parahaemolyticus Strains.</title>
        <authorList>
            <person name="Gonzalez-Escalona N."/>
            <person name="DePaola A."/>
        </authorList>
    </citation>
    <scope>NUCLEOTIDE SEQUENCE [LARGE SCALE GENOMIC DNA]</scope>
    <source>
        <strain evidence="2 4">CFSAN001621</strain>
    </source>
</reference>
<reference evidence="3 5" key="2">
    <citation type="submission" date="2019-08" db="EMBL/GenBank/DDBJ databases">
        <title>Emerging of two pre-pandemic pathogenic O4:KUT lineages of Vibrio parahaemolyticus in coastal eastern China.</title>
        <authorList>
            <person name="Yu H."/>
        </authorList>
    </citation>
    <scope>NUCLEOTIDE SEQUENCE [LARGE SCALE GENOMIC DNA]</scope>
    <source>
        <strain evidence="3 5">HZ17-383</strain>
    </source>
</reference>
<dbReference type="Proteomes" id="UP000518904">
    <property type="component" value="Unassembled WGS sequence"/>
</dbReference>
<dbReference type="EMBL" id="JABCLB010002334">
    <property type="protein sequence ID" value="NMU86067.1"/>
    <property type="molecule type" value="Genomic_DNA"/>
</dbReference>
<evidence type="ECO:0000313" key="2">
    <source>
        <dbReference type="EMBL" id="OQJ94619.1"/>
    </source>
</evidence>
<evidence type="ECO:0000313" key="6">
    <source>
        <dbReference type="Proteomes" id="UP000518904"/>
    </source>
</evidence>
<gene>
    <name evidence="2" type="ORF">AKG60_27815</name>
    <name evidence="3" type="ORF">FVP01_23370</name>
    <name evidence="1" type="ORF">HKB16_24770</name>
</gene>
<evidence type="ECO:0000313" key="5">
    <source>
        <dbReference type="Proteomes" id="UP000321504"/>
    </source>
</evidence>
<dbReference type="Proteomes" id="UP000321504">
    <property type="component" value="Unassembled WGS sequence"/>
</dbReference>
<organism evidence="1 6">
    <name type="scientific">Vibrio parahaemolyticus</name>
    <dbReference type="NCBI Taxonomy" id="670"/>
    <lineage>
        <taxon>Bacteria</taxon>
        <taxon>Pseudomonadati</taxon>
        <taxon>Pseudomonadota</taxon>
        <taxon>Gammaproteobacteria</taxon>
        <taxon>Vibrionales</taxon>
        <taxon>Vibrionaceae</taxon>
        <taxon>Vibrio</taxon>
    </lineage>
</organism>
<comment type="caution">
    <text evidence="1">The sequence shown here is derived from an EMBL/GenBank/DDBJ whole genome shotgun (WGS) entry which is preliminary data.</text>
</comment>
<dbReference type="AlphaFoldDB" id="A0A0L7ZNG7"/>
<dbReference type="EMBL" id="VRMQ01000011">
    <property type="protein sequence ID" value="TXN13625.1"/>
    <property type="molecule type" value="Genomic_DNA"/>
</dbReference>
<evidence type="ECO:0000313" key="3">
    <source>
        <dbReference type="EMBL" id="TXN13625.1"/>
    </source>
</evidence>